<reference evidence="1" key="1">
    <citation type="submission" date="2022-12" db="EMBL/GenBank/DDBJ databases">
        <authorList>
            <person name="Petersen C."/>
        </authorList>
    </citation>
    <scope>NUCLEOTIDE SEQUENCE</scope>
    <source>
        <strain evidence="1">IBT 16125</strain>
    </source>
</reference>
<dbReference type="GeneID" id="81594579"/>
<name>A0AAD6CH34_9EURO</name>
<sequence length="79" mass="8932">MNADALKLFALSDIINGLRTQMSPLEPWSPQAEGLATRLMTTRLDDVWREDLFAQMKGGELKILVNVVSKISHYDVKFP</sequence>
<gene>
    <name evidence="1" type="ORF">N7458_000942</name>
</gene>
<comment type="caution">
    <text evidence="1">The sequence shown here is derived from an EMBL/GenBank/DDBJ whole genome shotgun (WGS) entry which is preliminary data.</text>
</comment>
<proteinExistence type="predicted"/>
<organism evidence="1 2">
    <name type="scientific">Penicillium daleae</name>
    <dbReference type="NCBI Taxonomy" id="63821"/>
    <lineage>
        <taxon>Eukaryota</taxon>
        <taxon>Fungi</taxon>
        <taxon>Dikarya</taxon>
        <taxon>Ascomycota</taxon>
        <taxon>Pezizomycotina</taxon>
        <taxon>Eurotiomycetes</taxon>
        <taxon>Eurotiomycetidae</taxon>
        <taxon>Eurotiales</taxon>
        <taxon>Aspergillaceae</taxon>
        <taxon>Penicillium</taxon>
    </lineage>
</organism>
<dbReference type="AlphaFoldDB" id="A0AAD6CH34"/>
<dbReference type="EMBL" id="JAPVEA010000001">
    <property type="protein sequence ID" value="KAJ5465256.1"/>
    <property type="molecule type" value="Genomic_DNA"/>
</dbReference>
<evidence type="ECO:0000313" key="2">
    <source>
        <dbReference type="Proteomes" id="UP001213681"/>
    </source>
</evidence>
<dbReference type="Proteomes" id="UP001213681">
    <property type="component" value="Unassembled WGS sequence"/>
</dbReference>
<protein>
    <submittedName>
        <fullName evidence="1">Uncharacterized protein</fullName>
    </submittedName>
</protein>
<accession>A0AAD6CH34</accession>
<evidence type="ECO:0000313" key="1">
    <source>
        <dbReference type="EMBL" id="KAJ5465256.1"/>
    </source>
</evidence>
<keyword evidence="2" id="KW-1185">Reference proteome</keyword>
<reference evidence="1" key="2">
    <citation type="journal article" date="2023" name="IMA Fungus">
        <title>Comparative genomic study of the Penicillium genus elucidates a diverse pangenome and 15 lateral gene transfer events.</title>
        <authorList>
            <person name="Petersen C."/>
            <person name="Sorensen T."/>
            <person name="Nielsen M.R."/>
            <person name="Sondergaard T.E."/>
            <person name="Sorensen J.L."/>
            <person name="Fitzpatrick D.A."/>
            <person name="Frisvad J.C."/>
            <person name="Nielsen K.L."/>
        </authorList>
    </citation>
    <scope>NUCLEOTIDE SEQUENCE</scope>
    <source>
        <strain evidence="1">IBT 16125</strain>
    </source>
</reference>
<dbReference type="RefSeq" id="XP_056772103.1">
    <property type="nucleotide sequence ID" value="XM_056904336.1"/>
</dbReference>